<keyword evidence="6 8" id="KW-0804">Transcription</keyword>
<evidence type="ECO:0000256" key="8">
    <source>
        <dbReference type="RuleBase" id="RU366036"/>
    </source>
</evidence>
<keyword evidence="4 8" id="KW-0805">Transcription regulation</keyword>
<dbReference type="Gene3D" id="6.10.280.10">
    <property type="entry name" value="Mediator complex, subunit Med21"/>
    <property type="match status" value="1"/>
</dbReference>
<dbReference type="EMBL" id="CENE01000043">
    <property type="protein sequence ID" value="CEQ42995.1"/>
    <property type="molecule type" value="Genomic_DNA"/>
</dbReference>
<reference evidence="11" key="1">
    <citation type="submission" date="2015-02" db="EMBL/GenBank/DDBJ databases">
        <authorList>
            <person name="Gon?alves P."/>
        </authorList>
    </citation>
    <scope>NUCLEOTIDE SEQUENCE [LARGE SCALE GENOMIC DNA]</scope>
</reference>
<proteinExistence type="inferred from homology"/>
<keyword evidence="9" id="KW-0175">Coiled coil</keyword>
<feature type="coiled-coil region" evidence="9">
    <location>
        <begin position="69"/>
        <end position="103"/>
    </location>
</feature>
<protein>
    <recommendedName>
        <fullName evidence="3 8">Mediator of RNA polymerase II transcription subunit 21</fullName>
    </recommendedName>
</protein>
<dbReference type="GO" id="GO:0016592">
    <property type="term" value="C:mediator complex"/>
    <property type="evidence" value="ECO:0007669"/>
    <property type="project" value="UniProtKB-UniRule"/>
</dbReference>
<keyword evidence="5 8" id="KW-0010">Activator</keyword>
<dbReference type="InterPro" id="IPR021384">
    <property type="entry name" value="Mediator_Med21"/>
</dbReference>
<dbReference type="PANTHER" id="PTHR13381:SF0">
    <property type="entry name" value="MEDIATOR OF RNA POLYMERASE II TRANSCRIPTION SUBUNIT 21"/>
    <property type="match status" value="1"/>
</dbReference>
<evidence type="ECO:0000313" key="10">
    <source>
        <dbReference type="EMBL" id="CEQ42995.1"/>
    </source>
</evidence>
<dbReference type="GO" id="GO:0003712">
    <property type="term" value="F:transcription coregulator activity"/>
    <property type="evidence" value="ECO:0007669"/>
    <property type="project" value="TreeGrafter"/>
</dbReference>
<evidence type="ECO:0000256" key="4">
    <source>
        <dbReference type="ARBA" id="ARBA00023015"/>
    </source>
</evidence>
<gene>
    <name evidence="10" type="primary">SPOSA6832_04888</name>
</gene>
<dbReference type="Pfam" id="PF11221">
    <property type="entry name" value="Med21"/>
    <property type="match status" value="1"/>
</dbReference>
<evidence type="ECO:0000256" key="3">
    <source>
        <dbReference type="ARBA" id="ARBA00019691"/>
    </source>
</evidence>
<comment type="subunit">
    <text evidence="8">Component of the Mediator complex.</text>
</comment>
<dbReference type="SUPFAM" id="SSF140718">
    <property type="entry name" value="Mediator hinge subcomplex-like"/>
    <property type="match status" value="1"/>
</dbReference>
<dbReference type="Proteomes" id="UP000243876">
    <property type="component" value="Unassembled WGS sequence"/>
</dbReference>
<evidence type="ECO:0000256" key="7">
    <source>
        <dbReference type="ARBA" id="ARBA00023242"/>
    </source>
</evidence>
<dbReference type="GO" id="GO:0006357">
    <property type="term" value="P:regulation of transcription by RNA polymerase II"/>
    <property type="evidence" value="ECO:0007669"/>
    <property type="project" value="TreeGrafter"/>
</dbReference>
<comment type="similarity">
    <text evidence="2 8">Belongs to the Mediator complex subunit 21 family.</text>
</comment>
<name>A0A0D6ETS2_SPOSA</name>
<evidence type="ECO:0000256" key="6">
    <source>
        <dbReference type="ARBA" id="ARBA00023163"/>
    </source>
</evidence>
<dbReference type="InterPro" id="IPR037212">
    <property type="entry name" value="Med7/Med21-like"/>
</dbReference>
<evidence type="ECO:0000256" key="5">
    <source>
        <dbReference type="ARBA" id="ARBA00023159"/>
    </source>
</evidence>
<evidence type="ECO:0000256" key="9">
    <source>
        <dbReference type="SAM" id="Coils"/>
    </source>
</evidence>
<dbReference type="AlphaFoldDB" id="A0A0D6ETS2"/>
<keyword evidence="7 8" id="KW-0539">Nucleus</keyword>
<comment type="subcellular location">
    <subcellularLocation>
        <location evidence="1 8">Nucleus</location>
    </subcellularLocation>
</comment>
<dbReference type="OrthoDB" id="526653at2759"/>
<keyword evidence="11" id="KW-1185">Reference proteome</keyword>
<comment type="function">
    <text evidence="8">Component of the Mediator complex, a coactivator involved in the regulated transcription of nearly all RNA polymerase II-dependent genes. Mediator functions as a bridge to convey information from gene-specific regulatory proteins to the basal RNA polymerase II transcription machinery. Mediator is recruited to promoters by direct interactions with regulatory proteins and serves as a scaffold for the assembly of a functional preinitiation complex with RNA polymerase II and the general transcription factors.</text>
</comment>
<accession>A0A0D6ETS2</accession>
<sequence>MYSSLSYLSRKANFKQLNQNYPVTQTIPNADPDDVFEANRKELVGDFLKKAKQLEYLIEQLPSPVSEEEVATEKDVAALEHEMQQVNQEYLEALQEAEILHSQLSASLQGVLESRTTPGTPSVP</sequence>
<organism evidence="10 11">
    <name type="scientific">Sporidiobolus salmonicolor</name>
    <name type="common">Yeast-like fungus</name>
    <name type="synonym">Sporobolomyces salmonicolor</name>
    <dbReference type="NCBI Taxonomy" id="5005"/>
    <lineage>
        <taxon>Eukaryota</taxon>
        <taxon>Fungi</taxon>
        <taxon>Dikarya</taxon>
        <taxon>Basidiomycota</taxon>
        <taxon>Pucciniomycotina</taxon>
        <taxon>Microbotryomycetes</taxon>
        <taxon>Sporidiobolales</taxon>
        <taxon>Sporidiobolaceae</taxon>
        <taxon>Sporobolomyces</taxon>
    </lineage>
</organism>
<dbReference type="PANTHER" id="PTHR13381">
    <property type="entry name" value="RNA POLYMERASE II HOLOENZYME COMPONENT SRB7"/>
    <property type="match status" value="1"/>
</dbReference>
<evidence type="ECO:0000256" key="1">
    <source>
        <dbReference type="ARBA" id="ARBA00004123"/>
    </source>
</evidence>
<evidence type="ECO:0000313" key="11">
    <source>
        <dbReference type="Proteomes" id="UP000243876"/>
    </source>
</evidence>
<evidence type="ECO:0000256" key="2">
    <source>
        <dbReference type="ARBA" id="ARBA00005770"/>
    </source>
</evidence>